<accession>K2RDG6</accession>
<dbReference type="InParanoid" id="K2RDG6"/>
<gene>
    <name evidence="1" type="ORF">MPH_10264</name>
</gene>
<dbReference type="EMBL" id="AHHD01000446">
    <property type="protein sequence ID" value="EKG12598.1"/>
    <property type="molecule type" value="Genomic_DNA"/>
</dbReference>
<sequence>MQNRAIFVTCSLVMRTYMEMMGKHWWWWLRRWWSRRLRSGPRNPVSKREDQLALSLFPFFFFAQPSAGRTSQLMQSILLFDEVIFIHYRRRPPSPLLSSTCAKKKWMQRQGSQRSRFGIMYQRSSLPQHPPLLPGVICYTSVELPRERARKRRERLV</sequence>
<comment type="caution">
    <text evidence="1">The sequence shown here is derived from an EMBL/GenBank/DDBJ whole genome shotgun (WGS) entry which is preliminary data.</text>
</comment>
<dbReference type="VEuPathDB" id="FungiDB:MPH_10264"/>
<proteinExistence type="predicted"/>
<organism evidence="1 2">
    <name type="scientific">Macrophomina phaseolina (strain MS6)</name>
    <name type="common">Charcoal rot fungus</name>
    <dbReference type="NCBI Taxonomy" id="1126212"/>
    <lineage>
        <taxon>Eukaryota</taxon>
        <taxon>Fungi</taxon>
        <taxon>Dikarya</taxon>
        <taxon>Ascomycota</taxon>
        <taxon>Pezizomycotina</taxon>
        <taxon>Dothideomycetes</taxon>
        <taxon>Dothideomycetes incertae sedis</taxon>
        <taxon>Botryosphaeriales</taxon>
        <taxon>Botryosphaeriaceae</taxon>
        <taxon>Macrophomina</taxon>
    </lineage>
</organism>
<name>K2RDG6_MACPH</name>
<evidence type="ECO:0000313" key="2">
    <source>
        <dbReference type="Proteomes" id="UP000007129"/>
    </source>
</evidence>
<evidence type="ECO:0000313" key="1">
    <source>
        <dbReference type="EMBL" id="EKG12598.1"/>
    </source>
</evidence>
<dbReference type="Proteomes" id="UP000007129">
    <property type="component" value="Unassembled WGS sequence"/>
</dbReference>
<dbReference type="HOGENOM" id="CLU_1678249_0_0_1"/>
<reference evidence="1 2" key="1">
    <citation type="journal article" date="2012" name="BMC Genomics">
        <title>Tools to kill: Genome of one of the most destructive plant pathogenic fungi Macrophomina phaseolina.</title>
        <authorList>
            <person name="Islam M.S."/>
            <person name="Haque M.S."/>
            <person name="Islam M.M."/>
            <person name="Emdad E.M."/>
            <person name="Halim A."/>
            <person name="Hossen Q.M.M."/>
            <person name="Hossain M.Z."/>
            <person name="Ahmed B."/>
            <person name="Rahim S."/>
            <person name="Rahman M.S."/>
            <person name="Alam M.M."/>
            <person name="Hou S."/>
            <person name="Wan X."/>
            <person name="Saito J.A."/>
            <person name="Alam M."/>
        </authorList>
    </citation>
    <scope>NUCLEOTIDE SEQUENCE [LARGE SCALE GENOMIC DNA]</scope>
    <source>
        <strain evidence="1 2">MS6</strain>
    </source>
</reference>
<protein>
    <submittedName>
        <fullName evidence="1">Uncharacterized protein</fullName>
    </submittedName>
</protein>
<dbReference type="AlphaFoldDB" id="K2RDG6"/>